<dbReference type="EMBL" id="CP163441">
    <property type="protein sequence ID" value="XDQ42401.1"/>
    <property type="molecule type" value="Genomic_DNA"/>
</dbReference>
<dbReference type="InterPro" id="IPR029058">
    <property type="entry name" value="AB_hydrolase_fold"/>
</dbReference>
<reference evidence="2" key="1">
    <citation type="submission" date="2024-07" db="EMBL/GenBank/DDBJ databases">
        <authorList>
            <person name="Yu S.T."/>
        </authorList>
    </citation>
    <scope>NUCLEOTIDE SEQUENCE</scope>
    <source>
        <strain evidence="2">R39</strain>
    </source>
</reference>
<dbReference type="PANTHER" id="PTHR45763:SF46">
    <property type="entry name" value="AB HYDROLASE-1 DOMAIN-CONTAINING PROTEIN"/>
    <property type="match status" value="1"/>
</dbReference>
<dbReference type="InterPro" id="IPR022742">
    <property type="entry name" value="Hydrolase_4"/>
</dbReference>
<dbReference type="SUPFAM" id="SSF53474">
    <property type="entry name" value="alpha/beta-Hydrolases"/>
    <property type="match status" value="1"/>
</dbReference>
<accession>A0AB39QJF1</accession>
<dbReference type="Pfam" id="PF12146">
    <property type="entry name" value="Hydrolase_4"/>
    <property type="match status" value="1"/>
</dbReference>
<gene>
    <name evidence="2" type="ORF">AB5J52_09095</name>
</gene>
<evidence type="ECO:0000313" key="2">
    <source>
        <dbReference type="EMBL" id="XDQ42401.1"/>
    </source>
</evidence>
<dbReference type="Gene3D" id="3.40.50.1820">
    <property type="entry name" value="alpha/beta hydrolase"/>
    <property type="match status" value="1"/>
</dbReference>
<sequence length="292" mass="31580">MPPTPQTLRLSDGRRLAWYEFGDPAGTPCLYMPGTPESGLAGGCYDAAADMAGVRWISIDKPGYGHSDPCPRRTLAQWSADVAELTAHLGLKHYAVAGESGGGPHALAVSHAHPDEVTVTLLLAAMGPGHERWVRKGMRRTNILLHYIGVYFPAALRIPLAVMRVPLITDRLERQAPAADRAAVADPDYQLRHLAGPDAFRGGTRPAAEELRLFARPWEFGLAEIRGTVHLWHGSKDVNVPIAVARGMADALPDAVPHFFPDSAHAVGFEQRHEVMKIVAGATRPVSPQEAK</sequence>
<dbReference type="AlphaFoldDB" id="A0AB39QJF1"/>
<evidence type="ECO:0000259" key="1">
    <source>
        <dbReference type="Pfam" id="PF12146"/>
    </source>
</evidence>
<name>A0AB39QJF1_9ACTN</name>
<organism evidence="2">
    <name type="scientific">Streptomyces sp. R39</name>
    <dbReference type="NCBI Taxonomy" id="3238631"/>
    <lineage>
        <taxon>Bacteria</taxon>
        <taxon>Bacillati</taxon>
        <taxon>Actinomycetota</taxon>
        <taxon>Actinomycetes</taxon>
        <taxon>Kitasatosporales</taxon>
        <taxon>Streptomycetaceae</taxon>
        <taxon>Streptomyces</taxon>
    </lineage>
</organism>
<protein>
    <submittedName>
        <fullName evidence="2">Alpha/beta fold hydrolase</fullName>
    </submittedName>
</protein>
<dbReference type="RefSeq" id="WP_369221832.1">
    <property type="nucleotide sequence ID" value="NZ_CP163441.1"/>
</dbReference>
<feature type="domain" description="Serine aminopeptidase S33" evidence="1">
    <location>
        <begin position="52"/>
        <end position="271"/>
    </location>
</feature>
<proteinExistence type="predicted"/>
<dbReference type="GO" id="GO:0016787">
    <property type="term" value="F:hydrolase activity"/>
    <property type="evidence" value="ECO:0007669"/>
    <property type="project" value="UniProtKB-KW"/>
</dbReference>
<dbReference type="PANTHER" id="PTHR45763">
    <property type="entry name" value="HYDROLASE, ALPHA/BETA FOLD FAMILY PROTEIN, EXPRESSED-RELATED"/>
    <property type="match status" value="1"/>
</dbReference>
<keyword evidence="2" id="KW-0378">Hydrolase</keyword>